<dbReference type="PANTHER" id="PTHR40072">
    <property type="entry name" value="MOLYBDOPTERIN-GUANINE DINUCLEOTIDE BIOSYNTHESIS ADAPTER PROTEIN-RELATED"/>
    <property type="match status" value="1"/>
</dbReference>
<sequence>MAHCLGFAGFSNSGKTTLVAKLIVEMKQRGHRIAVMKHDAHGHYKEAQGADSTVFVETGADAVVTLSPNGVHIYEKNESPSLEEQLVAYAHLDYIFIEGFKREKHPKIGVYRTIEQKELLKGLAPSLIAVATDLTILEGDFTLPHFNLNDIRGIADFIEQFFMNCQF</sequence>
<dbReference type="Pfam" id="PF03205">
    <property type="entry name" value="MobB"/>
    <property type="match status" value="1"/>
</dbReference>
<dbReference type="PANTHER" id="PTHR40072:SF1">
    <property type="entry name" value="MOLYBDOPTERIN-GUANINE DINUCLEOTIDE BIOSYNTHESIS ADAPTER PROTEIN"/>
    <property type="match status" value="1"/>
</dbReference>
<dbReference type="NCBIfam" id="TIGR00176">
    <property type="entry name" value="mobB"/>
    <property type="match status" value="1"/>
</dbReference>
<dbReference type="RefSeq" id="WP_236285807.1">
    <property type="nucleotide sequence ID" value="NZ_CAKMMW010000003.1"/>
</dbReference>
<evidence type="ECO:0000313" key="3">
    <source>
        <dbReference type="Proteomes" id="UP000838821"/>
    </source>
</evidence>
<dbReference type="SUPFAM" id="SSF52540">
    <property type="entry name" value="P-loop containing nucleoside triphosphate hydrolases"/>
    <property type="match status" value="1"/>
</dbReference>
<dbReference type="InterPro" id="IPR004435">
    <property type="entry name" value="MobB_dom"/>
</dbReference>
<dbReference type="InterPro" id="IPR027417">
    <property type="entry name" value="P-loop_NTPase"/>
</dbReference>
<proteinExistence type="predicted"/>
<feature type="domain" description="Molybdopterin-guanine dinucleotide biosynthesis protein B (MobB)" evidence="1">
    <location>
        <begin position="5"/>
        <end position="133"/>
    </location>
</feature>
<reference evidence="2" key="1">
    <citation type="submission" date="2022-01" db="EMBL/GenBank/DDBJ databases">
        <authorList>
            <person name="Criscuolo A."/>
        </authorList>
    </citation>
    <scope>NUCLEOTIDE SEQUENCE</scope>
    <source>
        <strain evidence="2">CIP111891</strain>
    </source>
</reference>
<protein>
    <submittedName>
        <fullName evidence="2">Molybdopterin-guanine dinucleotide biosynthesis adapter protein</fullName>
    </submittedName>
</protein>
<comment type="caution">
    <text evidence="2">The sequence shown here is derived from an EMBL/GenBank/DDBJ whole genome shotgun (WGS) entry which is preliminary data.</text>
</comment>
<name>A0ABN8G4R6_9BACL</name>
<dbReference type="EMBL" id="CAKMMW010000003">
    <property type="protein sequence ID" value="CAH1199578.1"/>
    <property type="molecule type" value="Genomic_DNA"/>
</dbReference>
<dbReference type="InterPro" id="IPR052539">
    <property type="entry name" value="MGD_biosynthesis_adapter"/>
</dbReference>
<evidence type="ECO:0000313" key="2">
    <source>
        <dbReference type="EMBL" id="CAH1199578.1"/>
    </source>
</evidence>
<dbReference type="Gene3D" id="3.40.50.300">
    <property type="entry name" value="P-loop containing nucleotide triphosphate hydrolases"/>
    <property type="match status" value="1"/>
</dbReference>
<keyword evidence="3" id="KW-1185">Reference proteome</keyword>
<dbReference type="CDD" id="cd03116">
    <property type="entry name" value="MobB"/>
    <property type="match status" value="1"/>
</dbReference>
<organism evidence="2 3">
    <name type="scientific">Paenibacillus allorhizoplanae</name>
    <dbReference type="NCBI Taxonomy" id="2905648"/>
    <lineage>
        <taxon>Bacteria</taxon>
        <taxon>Bacillati</taxon>
        <taxon>Bacillota</taxon>
        <taxon>Bacilli</taxon>
        <taxon>Bacillales</taxon>
        <taxon>Paenibacillaceae</taxon>
        <taxon>Paenibacillus</taxon>
    </lineage>
</organism>
<accession>A0ABN8G4R6</accession>
<evidence type="ECO:0000259" key="1">
    <source>
        <dbReference type="Pfam" id="PF03205"/>
    </source>
</evidence>
<gene>
    <name evidence="2" type="primary">mobB</name>
    <name evidence="2" type="ORF">PAECIP111891_01322</name>
</gene>
<dbReference type="Proteomes" id="UP000838821">
    <property type="component" value="Unassembled WGS sequence"/>
</dbReference>